<proteinExistence type="predicted"/>
<feature type="transmembrane region" description="Helical" evidence="1">
    <location>
        <begin position="41"/>
        <end position="58"/>
    </location>
</feature>
<accession>A0A382Z247</accession>
<gene>
    <name evidence="2" type="ORF">METZ01_LOCUS442367</name>
</gene>
<feature type="transmembrane region" description="Helical" evidence="1">
    <location>
        <begin position="12"/>
        <end position="29"/>
    </location>
</feature>
<protein>
    <submittedName>
        <fullName evidence="2">Uncharacterized protein</fullName>
    </submittedName>
</protein>
<dbReference type="Pfam" id="PF23987">
    <property type="entry name" value="Phage_holin_10"/>
    <property type="match status" value="1"/>
</dbReference>
<name>A0A382Z247_9ZZZZ</name>
<dbReference type="EMBL" id="UINC01180360">
    <property type="protein sequence ID" value="SVD89513.1"/>
    <property type="molecule type" value="Genomic_DNA"/>
</dbReference>
<dbReference type="AlphaFoldDB" id="A0A382Z247"/>
<dbReference type="InterPro" id="IPR058159">
    <property type="entry name" value="Phage_holin_10"/>
</dbReference>
<evidence type="ECO:0000313" key="2">
    <source>
        <dbReference type="EMBL" id="SVD89513.1"/>
    </source>
</evidence>
<keyword evidence="1" id="KW-0472">Membrane</keyword>
<reference evidence="2" key="1">
    <citation type="submission" date="2018-05" db="EMBL/GenBank/DDBJ databases">
        <authorList>
            <person name="Lanie J.A."/>
            <person name="Ng W.-L."/>
            <person name="Kazmierczak K.M."/>
            <person name="Andrzejewski T.M."/>
            <person name="Davidsen T.M."/>
            <person name="Wayne K.J."/>
            <person name="Tettelin H."/>
            <person name="Glass J.I."/>
            <person name="Rusch D."/>
            <person name="Podicherti R."/>
            <person name="Tsui H.-C.T."/>
            <person name="Winkler M.E."/>
        </authorList>
    </citation>
    <scope>NUCLEOTIDE SEQUENCE</scope>
</reference>
<keyword evidence="1" id="KW-1133">Transmembrane helix</keyword>
<keyword evidence="1" id="KW-0812">Transmembrane</keyword>
<evidence type="ECO:0000256" key="1">
    <source>
        <dbReference type="SAM" id="Phobius"/>
    </source>
</evidence>
<sequence length="62" mass="6462">MNTKFTKTQDSVLNGLLRHILTAAGGALVARGSLAESELDLAVGAIITLAGVIWSAIAKRKK</sequence>
<organism evidence="2">
    <name type="scientific">marine metagenome</name>
    <dbReference type="NCBI Taxonomy" id="408172"/>
    <lineage>
        <taxon>unclassified sequences</taxon>
        <taxon>metagenomes</taxon>
        <taxon>ecological metagenomes</taxon>
    </lineage>
</organism>